<dbReference type="AlphaFoldDB" id="A0A840F160"/>
<dbReference type="CDD" id="cd18787">
    <property type="entry name" value="SF2_C_DEAD"/>
    <property type="match status" value="1"/>
</dbReference>
<evidence type="ECO:0000256" key="2">
    <source>
        <dbReference type="ARBA" id="ARBA00022741"/>
    </source>
</evidence>
<dbReference type="RefSeq" id="WP_183372440.1">
    <property type="nucleotide sequence ID" value="NZ_BAABHL010000001.1"/>
</dbReference>
<dbReference type="EC" id="3.6.4.13" evidence="1"/>
<dbReference type="SUPFAM" id="SSF52540">
    <property type="entry name" value="P-loop containing nucleoside triphosphate hydrolases"/>
    <property type="match status" value="1"/>
</dbReference>
<comment type="similarity">
    <text evidence="6">Belongs to the DEAD box helicase family.</text>
</comment>
<evidence type="ECO:0000313" key="11">
    <source>
        <dbReference type="Proteomes" id="UP000551501"/>
    </source>
</evidence>
<keyword evidence="11" id="KW-1185">Reference proteome</keyword>
<dbReference type="GO" id="GO:0003724">
    <property type="term" value="F:RNA helicase activity"/>
    <property type="evidence" value="ECO:0007669"/>
    <property type="project" value="UniProtKB-EC"/>
</dbReference>
<dbReference type="GO" id="GO:0005524">
    <property type="term" value="F:ATP binding"/>
    <property type="evidence" value="ECO:0007669"/>
    <property type="project" value="UniProtKB-KW"/>
</dbReference>
<dbReference type="SMART" id="SM00487">
    <property type="entry name" value="DEXDc"/>
    <property type="match status" value="1"/>
</dbReference>
<dbReference type="Pfam" id="PF00271">
    <property type="entry name" value="Helicase_C"/>
    <property type="match status" value="1"/>
</dbReference>
<sequence>MSTDATVTDDDSIQTTIVDEDHQAPTFTELGVDPQIVAALEADGKVRTFAIQELTLPLALAGSDLIGQARTGMGKTYGFGVPMLHRLVNAEQSGLRALDTTPRALIIVPTRELCVQVTEDLETAAKGVQVTVDGTERPVRITSIYGGRPYEQQIAELQKGVDLVVGTPGRLLDLAQQGHLVLGKVGILVLDEADEMLDLGFLPDIERIMGALPTDRQTMLFSATMPGPIVTLARTFLNRPMHIRAEQANDSAVHERTTQYVYRAHALDKAELVARILQADGRGATMIFTRTKRTAQKVADDLAERGFKVGAVHGDLGQVAREKSLGRFRDGTIDVLVATDVAARGIDIDDVTHVINYQCPEDDKTYVHRIGRTGRAGRTGTAVTLVDWDELHRWELIDKALGLGMPEPVETYSTSDHLREELGIPAEADGRVAGARQTSEERREARADRPARKSTRTRRRTRGGQTADGAAAAAETASDTADSAESEPVAESGDDKPRRPRRRRHRSGGKPADEAATTD</sequence>
<feature type="domain" description="Helicase C-terminal" evidence="9">
    <location>
        <begin position="271"/>
        <end position="417"/>
    </location>
</feature>
<keyword evidence="5 6" id="KW-0067">ATP-binding</keyword>
<keyword evidence="4 6" id="KW-0347">Helicase</keyword>
<dbReference type="Pfam" id="PF00270">
    <property type="entry name" value="DEAD"/>
    <property type="match status" value="1"/>
</dbReference>
<evidence type="ECO:0000256" key="6">
    <source>
        <dbReference type="RuleBase" id="RU000492"/>
    </source>
</evidence>
<dbReference type="GO" id="GO:0033592">
    <property type="term" value="F:RNA strand annealing activity"/>
    <property type="evidence" value="ECO:0007669"/>
    <property type="project" value="TreeGrafter"/>
</dbReference>
<accession>A0A840F160</accession>
<evidence type="ECO:0000256" key="3">
    <source>
        <dbReference type="ARBA" id="ARBA00022801"/>
    </source>
</evidence>
<dbReference type="Gene3D" id="3.40.50.300">
    <property type="entry name" value="P-loop containing nucleotide triphosphate hydrolases"/>
    <property type="match status" value="2"/>
</dbReference>
<evidence type="ECO:0000256" key="5">
    <source>
        <dbReference type="ARBA" id="ARBA00022840"/>
    </source>
</evidence>
<dbReference type="GO" id="GO:0005829">
    <property type="term" value="C:cytosol"/>
    <property type="evidence" value="ECO:0007669"/>
    <property type="project" value="TreeGrafter"/>
</dbReference>
<proteinExistence type="inferred from homology"/>
<dbReference type="PROSITE" id="PS51194">
    <property type="entry name" value="HELICASE_CTER"/>
    <property type="match status" value="1"/>
</dbReference>
<dbReference type="InterPro" id="IPR001650">
    <property type="entry name" value="Helicase_C-like"/>
</dbReference>
<dbReference type="PANTHER" id="PTHR47963:SF8">
    <property type="entry name" value="ATP-DEPENDENT RNA HELICASE DEAD"/>
    <property type="match status" value="1"/>
</dbReference>
<dbReference type="GO" id="GO:0009409">
    <property type="term" value="P:response to cold"/>
    <property type="evidence" value="ECO:0007669"/>
    <property type="project" value="TreeGrafter"/>
</dbReference>
<keyword evidence="2 6" id="KW-0547">Nucleotide-binding</keyword>
<protein>
    <recommendedName>
        <fullName evidence="1">RNA helicase</fullName>
        <ecNumber evidence="1">3.6.4.13</ecNumber>
    </recommendedName>
</protein>
<dbReference type="PROSITE" id="PS51192">
    <property type="entry name" value="HELICASE_ATP_BIND_1"/>
    <property type="match status" value="1"/>
</dbReference>
<dbReference type="Proteomes" id="UP000551501">
    <property type="component" value="Unassembled WGS sequence"/>
</dbReference>
<organism evidence="10 11">
    <name type="scientific">Gordonia humi</name>
    <dbReference type="NCBI Taxonomy" id="686429"/>
    <lineage>
        <taxon>Bacteria</taxon>
        <taxon>Bacillati</taxon>
        <taxon>Actinomycetota</taxon>
        <taxon>Actinomycetes</taxon>
        <taxon>Mycobacteriales</taxon>
        <taxon>Gordoniaceae</taxon>
        <taxon>Gordonia</taxon>
    </lineage>
</organism>
<feature type="compositionally biased region" description="Basic residues" evidence="7">
    <location>
        <begin position="452"/>
        <end position="462"/>
    </location>
</feature>
<gene>
    <name evidence="10" type="ORF">BKA16_004154</name>
</gene>
<evidence type="ECO:0000313" key="10">
    <source>
        <dbReference type="EMBL" id="MBB4137602.1"/>
    </source>
</evidence>
<dbReference type="InterPro" id="IPR027417">
    <property type="entry name" value="P-loop_NTPase"/>
</dbReference>
<comment type="caution">
    <text evidence="10">The sequence shown here is derived from an EMBL/GenBank/DDBJ whole genome shotgun (WGS) entry which is preliminary data.</text>
</comment>
<dbReference type="CDD" id="cd00268">
    <property type="entry name" value="DEADc"/>
    <property type="match status" value="1"/>
</dbReference>
<dbReference type="GO" id="GO:0005840">
    <property type="term" value="C:ribosome"/>
    <property type="evidence" value="ECO:0007669"/>
    <property type="project" value="TreeGrafter"/>
</dbReference>
<dbReference type="SMART" id="SM00490">
    <property type="entry name" value="HELICc"/>
    <property type="match status" value="1"/>
</dbReference>
<dbReference type="PANTHER" id="PTHR47963">
    <property type="entry name" value="DEAD-BOX ATP-DEPENDENT RNA HELICASE 47, MITOCHONDRIAL"/>
    <property type="match status" value="1"/>
</dbReference>
<reference evidence="10 11" key="1">
    <citation type="submission" date="2020-08" db="EMBL/GenBank/DDBJ databases">
        <title>Sequencing the genomes of 1000 actinobacteria strains.</title>
        <authorList>
            <person name="Klenk H.-P."/>
        </authorList>
    </citation>
    <scope>NUCLEOTIDE SEQUENCE [LARGE SCALE GENOMIC DNA]</scope>
    <source>
        <strain evidence="10 11">DSM 45298</strain>
    </source>
</reference>
<evidence type="ECO:0000256" key="7">
    <source>
        <dbReference type="SAM" id="MobiDB-lite"/>
    </source>
</evidence>
<feature type="compositionally biased region" description="Basic residues" evidence="7">
    <location>
        <begin position="498"/>
        <end position="508"/>
    </location>
</feature>
<feature type="region of interest" description="Disordered" evidence="7">
    <location>
        <begin position="422"/>
        <end position="519"/>
    </location>
</feature>
<evidence type="ECO:0000259" key="8">
    <source>
        <dbReference type="PROSITE" id="PS51192"/>
    </source>
</evidence>
<evidence type="ECO:0000259" key="9">
    <source>
        <dbReference type="PROSITE" id="PS51194"/>
    </source>
</evidence>
<feature type="domain" description="Helicase ATP-binding" evidence="8">
    <location>
        <begin position="56"/>
        <end position="243"/>
    </location>
</feature>
<evidence type="ECO:0000256" key="1">
    <source>
        <dbReference type="ARBA" id="ARBA00012552"/>
    </source>
</evidence>
<dbReference type="EMBL" id="JACIFP010000001">
    <property type="protein sequence ID" value="MBB4137602.1"/>
    <property type="molecule type" value="Genomic_DNA"/>
</dbReference>
<dbReference type="PROSITE" id="PS00039">
    <property type="entry name" value="DEAD_ATP_HELICASE"/>
    <property type="match status" value="1"/>
</dbReference>
<dbReference type="InterPro" id="IPR011545">
    <property type="entry name" value="DEAD/DEAH_box_helicase_dom"/>
</dbReference>
<feature type="compositionally biased region" description="Basic and acidic residues" evidence="7">
    <location>
        <begin position="438"/>
        <end position="451"/>
    </location>
</feature>
<evidence type="ECO:0000256" key="4">
    <source>
        <dbReference type="ARBA" id="ARBA00022806"/>
    </source>
</evidence>
<name>A0A840F160_9ACTN</name>
<keyword evidence="3 6" id="KW-0378">Hydrolase</keyword>
<dbReference type="InterPro" id="IPR000629">
    <property type="entry name" value="RNA-helicase_DEAD-box_CS"/>
</dbReference>
<dbReference type="GO" id="GO:0016787">
    <property type="term" value="F:hydrolase activity"/>
    <property type="evidence" value="ECO:0007669"/>
    <property type="project" value="UniProtKB-KW"/>
</dbReference>
<feature type="compositionally biased region" description="Low complexity" evidence="7">
    <location>
        <begin position="463"/>
        <end position="487"/>
    </location>
</feature>
<dbReference type="InterPro" id="IPR050547">
    <property type="entry name" value="DEAD_box_RNA_helicases"/>
</dbReference>
<dbReference type="InterPro" id="IPR044742">
    <property type="entry name" value="DEAD/DEAH_RhlB"/>
</dbReference>
<dbReference type="InterPro" id="IPR014001">
    <property type="entry name" value="Helicase_ATP-bd"/>
</dbReference>